<gene>
    <name evidence="6" type="ORF">GXP67_17800</name>
</gene>
<evidence type="ECO:0000256" key="1">
    <source>
        <dbReference type="ARBA" id="ARBA00006576"/>
    </source>
</evidence>
<proteinExistence type="inferred from homology"/>
<dbReference type="PANTHER" id="PTHR11079:SF161">
    <property type="entry name" value="CMP_DCMP-TYPE DEAMINASE DOMAIN-CONTAINING PROTEIN"/>
    <property type="match status" value="1"/>
</dbReference>
<organism evidence="6 7">
    <name type="scientific">Rhodocytophaga rosea</name>
    <dbReference type="NCBI Taxonomy" id="2704465"/>
    <lineage>
        <taxon>Bacteria</taxon>
        <taxon>Pseudomonadati</taxon>
        <taxon>Bacteroidota</taxon>
        <taxon>Cytophagia</taxon>
        <taxon>Cytophagales</taxon>
        <taxon>Rhodocytophagaceae</taxon>
        <taxon>Rhodocytophaga</taxon>
    </lineage>
</organism>
<dbReference type="InterPro" id="IPR016192">
    <property type="entry name" value="APOBEC/CMP_deaminase_Zn-bd"/>
</dbReference>
<evidence type="ECO:0000256" key="2">
    <source>
        <dbReference type="ARBA" id="ARBA00022723"/>
    </source>
</evidence>
<evidence type="ECO:0000259" key="5">
    <source>
        <dbReference type="PROSITE" id="PS51747"/>
    </source>
</evidence>
<dbReference type="CDD" id="cd01285">
    <property type="entry name" value="nucleoside_deaminase"/>
    <property type="match status" value="1"/>
</dbReference>
<evidence type="ECO:0000313" key="6">
    <source>
        <dbReference type="EMBL" id="QHT68362.1"/>
    </source>
</evidence>
<feature type="domain" description="CMP/dCMP-type deaminase" evidence="5">
    <location>
        <begin position="4"/>
        <end position="128"/>
    </location>
</feature>
<dbReference type="InterPro" id="IPR002125">
    <property type="entry name" value="CMP_dCMP_dom"/>
</dbReference>
<sequence length="159" mass="18215">MTKEQQKTFMREAIELSRKGSQSGKGGPFGAVIVKDNQIVGRGYNQVTSAYDPTAHAEIVAIRDACQNLNTFHLEDCILFTSCEPCPMCLGAIYWAQIKHIYYANTRKDAAAIGFNDDFIYQEFNVPIENRKIPTEPFLREEANLVFQHWQDKDDRINY</sequence>
<dbReference type="RefSeq" id="WP_162444376.1">
    <property type="nucleotide sequence ID" value="NZ_CP048222.1"/>
</dbReference>
<keyword evidence="7" id="KW-1185">Reference proteome</keyword>
<protein>
    <submittedName>
        <fullName evidence="6">Nucleoside deaminase</fullName>
    </submittedName>
</protein>
<dbReference type="PROSITE" id="PS00903">
    <property type="entry name" value="CYT_DCMP_DEAMINASES_1"/>
    <property type="match status" value="1"/>
</dbReference>
<dbReference type="Gene3D" id="3.40.140.10">
    <property type="entry name" value="Cytidine Deaminase, domain 2"/>
    <property type="match status" value="1"/>
</dbReference>
<evidence type="ECO:0000313" key="7">
    <source>
        <dbReference type="Proteomes" id="UP000480178"/>
    </source>
</evidence>
<dbReference type="FunFam" id="3.40.140.10:FF:000011">
    <property type="entry name" value="tRNA-specific adenosine deaminase"/>
    <property type="match status" value="1"/>
</dbReference>
<dbReference type="GO" id="GO:0047974">
    <property type="term" value="F:guanosine deaminase activity"/>
    <property type="evidence" value="ECO:0007669"/>
    <property type="project" value="TreeGrafter"/>
</dbReference>
<dbReference type="GO" id="GO:0008270">
    <property type="term" value="F:zinc ion binding"/>
    <property type="evidence" value="ECO:0007669"/>
    <property type="project" value="InterPro"/>
</dbReference>
<comment type="similarity">
    <text evidence="1">Belongs to the cytidine and deoxycytidylate deaminase family.</text>
</comment>
<name>A0A6C0GL47_9BACT</name>
<reference evidence="6 7" key="1">
    <citation type="submission" date="2020-01" db="EMBL/GenBank/DDBJ databases">
        <authorList>
            <person name="Kim M.K."/>
        </authorList>
    </citation>
    <scope>NUCLEOTIDE SEQUENCE [LARGE SCALE GENOMIC DNA]</scope>
    <source>
        <strain evidence="6 7">172606-1</strain>
    </source>
</reference>
<dbReference type="AlphaFoldDB" id="A0A6C0GL47"/>
<dbReference type="PANTHER" id="PTHR11079">
    <property type="entry name" value="CYTOSINE DEAMINASE FAMILY MEMBER"/>
    <property type="match status" value="1"/>
</dbReference>
<evidence type="ECO:0000256" key="3">
    <source>
        <dbReference type="ARBA" id="ARBA00022801"/>
    </source>
</evidence>
<accession>A0A6C0GL47</accession>
<dbReference type="EMBL" id="CP048222">
    <property type="protein sequence ID" value="QHT68362.1"/>
    <property type="molecule type" value="Genomic_DNA"/>
</dbReference>
<dbReference type="GO" id="GO:0006152">
    <property type="term" value="P:purine nucleoside catabolic process"/>
    <property type="evidence" value="ECO:0007669"/>
    <property type="project" value="TreeGrafter"/>
</dbReference>
<evidence type="ECO:0000256" key="4">
    <source>
        <dbReference type="ARBA" id="ARBA00022833"/>
    </source>
</evidence>
<keyword evidence="4" id="KW-0862">Zinc</keyword>
<dbReference type="KEGG" id="rhoz:GXP67_17800"/>
<dbReference type="InterPro" id="IPR016193">
    <property type="entry name" value="Cytidine_deaminase-like"/>
</dbReference>
<keyword evidence="2" id="KW-0479">Metal-binding</keyword>
<dbReference type="Pfam" id="PF00383">
    <property type="entry name" value="dCMP_cyt_deam_1"/>
    <property type="match status" value="1"/>
</dbReference>
<dbReference type="SUPFAM" id="SSF53927">
    <property type="entry name" value="Cytidine deaminase-like"/>
    <property type="match status" value="1"/>
</dbReference>
<keyword evidence="3" id="KW-0378">Hydrolase</keyword>
<dbReference type="Proteomes" id="UP000480178">
    <property type="component" value="Chromosome"/>
</dbReference>
<dbReference type="PROSITE" id="PS51747">
    <property type="entry name" value="CYT_DCMP_DEAMINASES_2"/>
    <property type="match status" value="1"/>
</dbReference>